<accession>A0A4S4K693</accession>
<dbReference type="Proteomes" id="UP000309038">
    <property type="component" value="Unassembled WGS sequence"/>
</dbReference>
<name>A0A4S4K693_9APHY</name>
<gene>
    <name evidence="2" type="ORF">EW026_g7909</name>
</gene>
<keyword evidence="3" id="KW-1185">Reference proteome</keyword>
<dbReference type="AlphaFoldDB" id="A0A4S4K693"/>
<protein>
    <submittedName>
        <fullName evidence="2">Uncharacterized protein</fullName>
    </submittedName>
</protein>
<evidence type="ECO:0000256" key="1">
    <source>
        <dbReference type="SAM" id="MobiDB-lite"/>
    </source>
</evidence>
<comment type="caution">
    <text evidence="2">The sequence shown here is derived from an EMBL/GenBank/DDBJ whole genome shotgun (WGS) entry which is preliminary data.</text>
</comment>
<evidence type="ECO:0000313" key="3">
    <source>
        <dbReference type="Proteomes" id="UP000309038"/>
    </source>
</evidence>
<feature type="region of interest" description="Disordered" evidence="1">
    <location>
        <begin position="384"/>
        <end position="428"/>
    </location>
</feature>
<proteinExistence type="predicted"/>
<dbReference type="EMBL" id="SGPJ01000707">
    <property type="protein sequence ID" value="THG93293.1"/>
    <property type="molecule type" value="Genomic_DNA"/>
</dbReference>
<sequence length="428" mass="46705">MAEDSSGLAIHVVRRLRRSMKFFGGIPVIGTTNDAPKSTGSALKSESQAGPEWLVPPAQIHVDIIDNIHNSKIRDLSQYLDAINTVGTHFVKNNLQNSSSDHLLQVTCSEQDPYMVSRRLATGVVGTGSVPVGGWQEKEIPDTIEVNRVGLLHGEFNKSPIEYLKTMSCDKELKFPEIMQMAPGKHPKPDFATRRMANSTWDAEMSPVVIIGEAKQARTGQDAAGDRDTSKSYEAQMQAAVFPTLLLLILIHLKGNKHEPPLPAREGKTAQASEASSLPPNFFVYGIYYDERSLIIYSHFPYLEKDRANPSDIGAWRFAQVKMGEFTLAHHDDDEQTNAPRRLKLGIALQGVHEHAVILEGIFTAELPHLPVLQKVPLASSRLSESTAAKESSSTGKSSTRTASTGKLSTQTASTGKLSSAKKSSAAK</sequence>
<reference evidence="2 3" key="1">
    <citation type="submission" date="2019-02" db="EMBL/GenBank/DDBJ databases">
        <title>Genome sequencing of the rare red list fungi Phlebia centrifuga.</title>
        <authorList>
            <person name="Buettner E."/>
            <person name="Kellner H."/>
        </authorList>
    </citation>
    <scope>NUCLEOTIDE SEQUENCE [LARGE SCALE GENOMIC DNA]</scope>
    <source>
        <strain evidence="2 3">DSM 108282</strain>
    </source>
</reference>
<organism evidence="2 3">
    <name type="scientific">Hermanssonia centrifuga</name>
    <dbReference type="NCBI Taxonomy" id="98765"/>
    <lineage>
        <taxon>Eukaryota</taxon>
        <taxon>Fungi</taxon>
        <taxon>Dikarya</taxon>
        <taxon>Basidiomycota</taxon>
        <taxon>Agaricomycotina</taxon>
        <taxon>Agaricomycetes</taxon>
        <taxon>Polyporales</taxon>
        <taxon>Meruliaceae</taxon>
        <taxon>Hermanssonia</taxon>
    </lineage>
</organism>
<evidence type="ECO:0000313" key="2">
    <source>
        <dbReference type="EMBL" id="THG93293.1"/>
    </source>
</evidence>